<dbReference type="eggNOG" id="ENOG5033ZE5">
    <property type="taxonomic scope" value="Bacteria"/>
</dbReference>
<dbReference type="InterPro" id="IPR019127">
    <property type="entry name" value="Exosortase"/>
</dbReference>
<feature type="transmembrane region" description="Helical" evidence="8">
    <location>
        <begin position="113"/>
        <end position="130"/>
    </location>
</feature>
<dbReference type="InterPro" id="IPR026392">
    <property type="entry name" value="Exo/Archaeosortase_dom"/>
</dbReference>
<evidence type="ECO:0000256" key="4">
    <source>
        <dbReference type="ARBA" id="ARBA00022692"/>
    </source>
</evidence>
<gene>
    <name evidence="9" type="ordered locus">AciX8_0208</name>
</gene>
<feature type="transmembrane region" description="Helical" evidence="8">
    <location>
        <begin position="137"/>
        <end position="155"/>
    </location>
</feature>
<dbReference type="Proteomes" id="UP000007113">
    <property type="component" value="Chromosome"/>
</dbReference>
<dbReference type="NCBIfam" id="TIGR04178">
    <property type="entry name" value="exo_archaeo"/>
    <property type="match status" value="1"/>
</dbReference>
<comment type="subcellular location">
    <subcellularLocation>
        <location evidence="1">Cell membrane</location>
        <topology evidence="1">Multi-pass membrane protein</topology>
    </subcellularLocation>
</comment>
<keyword evidence="6 8" id="KW-1133">Transmembrane helix</keyword>
<evidence type="ECO:0000256" key="3">
    <source>
        <dbReference type="ARBA" id="ARBA00022670"/>
    </source>
</evidence>
<reference evidence="9 10" key="1">
    <citation type="submission" date="2011-11" db="EMBL/GenBank/DDBJ databases">
        <title>Complete sequence of Granulicella mallensis MP5ACTX8.</title>
        <authorList>
            <consortium name="US DOE Joint Genome Institute"/>
            <person name="Lucas S."/>
            <person name="Copeland A."/>
            <person name="Lapidus A."/>
            <person name="Cheng J.-F."/>
            <person name="Goodwin L."/>
            <person name="Pitluck S."/>
            <person name="Peters L."/>
            <person name="Lu M."/>
            <person name="Detter J.C."/>
            <person name="Han C."/>
            <person name="Tapia R."/>
            <person name="Land M."/>
            <person name="Hauser L."/>
            <person name="Kyrpides N."/>
            <person name="Ivanova N."/>
            <person name="Mikhailova N."/>
            <person name="Pagani I."/>
            <person name="Rawat S."/>
            <person name="Mannisto M."/>
            <person name="Haggblom M."/>
            <person name="Woyke T."/>
        </authorList>
    </citation>
    <scope>NUCLEOTIDE SEQUENCE [LARGE SCALE GENOMIC DNA]</scope>
    <source>
        <strain evidence="10">ATCC BAA-1857 / DSM 23137 / MP5ACTX8</strain>
    </source>
</reference>
<feature type="transmembrane region" description="Helical" evidence="8">
    <location>
        <begin position="12"/>
        <end position="35"/>
    </location>
</feature>
<dbReference type="RefSeq" id="WP_014263450.1">
    <property type="nucleotide sequence ID" value="NC_016631.1"/>
</dbReference>
<proteinExistence type="predicted"/>
<keyword evidence="7 8" id="KW-0472">Membrane</keyword>
<dbReference type="GO" id="GO:0005886">
    <property type="term" value="C:plasma membrane"/>
    <property type="evidence" value="ECO:0007669"/>
    <property type="project" value="UniProtKB-SubCell"/>
</dbReference>
<keyword evidence="2" id="KW-1003">Cell membrane</keyword>
<feature type="transmembrane region" description="Helical" evidence="8">
    <location>
        <begin position="76"/>
        <end position="93"/>
    </location>
</feature>
<dbReference type="EMBL" id="CP003130">
    <property type="protein sequence ID" value="AEU34566.1"/>
    <property type="molecule type" value="Genomic_DNA"/>
</dbReference>
<evidence type="ECO:0000256" key="7">
    <source>
        <dbReference type="ARBA" id="ARBA00023136"/>
    </source>
</evidence>
<feature type="transmembrane region" description="Helical" evidence="8">
    <location>
        <begin position="229"/>
        <end position="250"/>
    </location>
</feature>
<name>G8NZT9_GRAMM</name>
<dbReference type="AlphaFoldDB" id="G8NZT9"/>
<feature type="transmembrane region" description="Helical" evidence="8">
    <location>
        <begin position="47"/>
        <end position="64"/>
    </location>
</feature>
<evidence type="ECO:0000313" key="10">
    <source>
        <dbReference type="Proteomes" id="UP000007113"/>
    </source>
</evidence>
<dbReference type="GO" id="GO:0008233">
    <property type="term" value="F:peptidase activity"/>
    <property type="evidence" value="ECO:0007669"/>
    <property type="project" value="UniProtKB-KW"/>
</dbReference>
<evidence type="ECO:0000256" key="6">
    <source>
        <dbReference type="ARBA" id="ARBA00022989"/>
    </source>
</evidence>
<dbReference type="NCBIfam" id="TIGR04199">
    <property type="entry name" value="exosort_xrtJ"/>
    <property type="match status" value="1"/>
</dbReference>
<keyword evidence="10" id="KW-1185">Reference proteome</keyword>
<evidence type="ECO:0000256" key="1">
    <source>
        <dbReference type="ARBA" id="ARBA00004651"/>
    </source>
</evidence>
<dbReference type="KEGG" id="gma:AciX8_0208"/>
<dbReference type="HOGENOM" id="CLU_502281_0_0_0"/>
<organism evidence="9 10">
    <name type="scientific">Granulicella mallensis (strain ATCC BAA-1857 / DSM 23137 / MP5ACTX8)</name>
    <dbReference type="NCBI Taxonomy" id="682795"/>
    <lineage>
        <taxon>Bacteria</taxon>
        <taxon>Pseudomonadati</taxon>
        <taxon>Acidobacteriota</taxon>
        <taxon>Terriglobia</taxon>
        <taxon>Terriglobales</taxon>
        <taxon>Acidobacteriaceae</taxon>
        <taxon>Granulicella</taxon>
    </lineage>
</organism>
<feature type="transmembrane region" description="Helical" evidence="8">
    <location>
        <begin position="317"/>
        <end position="336"/>
    </location>
</feature>
<dbReference type="InterPro" id="IPR026478">
    <property type="entry name" value="Exosortase_J"/>
</dbReference>
<accession>G8NZT9</accession>
<sequence length="542" mass="58609">MSSLSSIFPERFRPQVAVAYASVCAAVGLLSIYGSVQALLEIWRTDALKSIGMVVPIICFALILRAWRSIGWETEGSWWGFAVLATSSILMFLRDQMLLIVTVNKDWLLQLPPLPLVAVVYATGMVLLFGGKRLLRAAWFPILLMWAVIPVPQTFSHFVDLPLQHAGASVARGFAQLIGAKLSTVDLNILFAPRFGMFIAPGCDGLRGSITLGLTAIVVGYVYRFRWFVFAPLVLGAVLLGYVFNLLRLCSLVVYDRIAVSFPALQAHEQLADHIVGACLFLLAAFLFFTTIEKLRRTPEDVNAAPPEEKPSRGPVAVPYLAKVVAILILSTVFGLEAMHTARVDAMAVKSAATPPPMPQHIGNFSLVRSWAEGLVDGTVVYVWGEYEAPGDAPGVAGTHVSLGISPELGVHDAEVCHIARGENPTWHGQIESPSTQGPVDLTAATYNDGLTQKLEASTVCDGGACRQYSQTSQHVTLVYAKPHRGLPLQADATRPVPVLLKIETSDTSSPVSSIEPKLAAGLQEFLKSADLVGLTVPYSRR</sequence>
<feature type="transmembrane region" description="Helical" evidence="8">
    <location>
        <begin position="271"/>
        <end position="292"/>
    </location>
</feature>
<keyword evidence="5" id="KW-0378">Hydrolase</keyword>
<keyword evidence="3" id="KW-0645">Protease</keyword>
<evidence type="ECO:0000313" key="9">
    <source>
        <dbReference type="EMBL" id="AEU34566.1"/>
    </source>
</evidence>
<evidence type="ECO:0000256" key="8">
    <source>
        <dbReference type="SAM" id="Phobius"/>
    </source>
</evidence>
<evidence type="ECO:0000256" key="5">
    <source>
        <dbReference type="ARBA" id="ARBA00022801"/>
    </source>
</evidence>
<dbReference type="Pfam" id="PF09721">
    <property type="entry name" value="Exosortase_EpsH"/>
    <property type="match status" value="1"/>
</dbReference>
<keyword evidence="4 8" id="KW-0812">Transmembrane</keyword>
<dbReference type="STRING" id="682795.AciX8_0208"/>
<evidence type="ECO:0000256" key="2">
    <source>
        <dbReference type="ARBA" id="ARBA00022475"/>
    </source>
</evidence>
<dbReference type="GO" id="GO:0006508">
    <property type="term" value="P:proteolysis"/>
    <property type="evidence" value="ECO:0007669"/>
    <property type="project" value="UniProtKB-KW"/>
</dbReference>
<protein>
    <submittedName>
        <fullName evidence="9">Exosortase EpsH-related protein</fullName>
    </submittedName>
</protein>